<gene>
    <name evidence="2" type="ORF">PCASD_04388</name>
</gene>
<feature type="compositionally biased region" description="Polar residues" evidence="1">
    <location>
        <begin position="244"/>
        <end position="256"/>
    </location>
</feature>
<feature type="compositionally biased region" description="Basic residues" evidence="1">
    <location>
        <begin position="257"/>
        <end position="270"/>
    </location>
</feature>
<feature type="compositionally biased region" description="Acidic residues" evidence="1">
    <location>
        <begin position="186"/>
        <end position="214"/>
    </location>
</feature>
<accession>A0A2N5VBW4</accession>
<dbReference type="AlphaFoldDB" id="A0A2N5VBW4"/>
<evidence type="ECO:0000256" key="1">
    <source>
        <dbReference type="SAM" id="MobiDB-lite"/>
    </source>
</evidence>
<feature type="compositionally biased region" description="Basic and acidic residues" evidence="1">
    <location>
        <begin position="275"/>
        <end position="284"/>
    </location>
</feature>
<proteinExistence type="predicted"/>
<feature type="compositionally biased region" description="Polar residues" evidence="1">
    <location>
        <begin position="325"/>
        <end position="360"/>
    </location>
</feature>
<dbReference type="PANTHER" id="PTHR33246:SF51">
    <property type="entry name" value="MYB_SANT-LIKE DOMAIN-CONTAINING PROTEIN"/>
    <property type="match status" value="1"/>
</dbReference>
<comment type="caution">
    <text evidence="2">The sequence shown here is derived from an EMBL/GenBank/DDBJ whole genome shotgun (WGS) entry which is preliminary data.</text>
</comment>
<feature type="region of interest" description="Disordered" evidence="1">
    <location>
        <begin position="179"/>
        <end position="360"/>
    </location>
</feature>
<evidence type="ECO:0000313" key="2">
    <source>
        <dbReference type="EMBL" id="PLW47474.1"/>
    </source>
</evidence>
<organism evidence="2 3">
    <name type="scientific">Puccinia coronata f. sp. avenae</name>
    <dbReference type="NCBI Taxonomy" id="200324"/>
    <lineage>
        <taxon>Eukaryota</taxon>
        <taxon>Fungi</taxon>
        <taxon>Dikarya</taxon>
        <taxon>Basidiomycota</taxon>
        <taxon>Pucciniomycotina</taxon>
        <taxon>Pucciniomycetes</taxon>
        <taxon>Pucciniales</taxon>
        <taxon>Pucciniaceae</taxon>
        <taxon>Puccinia</taxon>
    </lineage>
</organism>
<evidence type="ECO:0000313" key="3">
    <source>
        <dbReference type="Proteomes" id="UP000235392"/>
    </source>
</evidence>
<protein>
    <submittedName>
        <fullName evidence="2">Uncharacterized protein</fullName>
    </submittedName>
</protein>
<feature type="compositionally biased region" description="Basic and acidic residues" evidence="1">
    <location>
        <begin position="215"/>
        <end position="243"/>
    </location>
</feature>
<dbReference type="EMBL" id="PGCI01000031">
    <property type="protein sequence ID" value="PLW47474.1"/>
    <property type="molecule type" value="Genomic_DNA"/>
</dbReference>
<feature type="compositionally biased region" description="Basic residues" evidence="1">
    <location>
        <begin position="299"/>
        <end position="313"/>
    </location>
</feature>
<dbReference type="Proteomes" id="UP000235392">
    <property type="component" value="Unassembled WGS sequence"/>
</dbReference>
<sequence>MPPKKAIKKKAPPKKPTRGQKPTKKAAKVSTNNDPAEKTTGHLKKDDYLVIINWLKIKKNYDACFGTGKAPLVGQPPKGTINGFELMAINLQNQSTSKMSLSSRQMKDCFNSYKDKYKKTHTLSLATGFGLTPEDQQTGIQTIEQKLDSLCPHYQAMHELMGNKAFVNPLYKVDAQKDVETTNSSDSDDSDNPDDSDNSDDSDDSDNSDDSDDSDSGKGKDDSDNGKGKDSDISELTRKKPERPTTSPNDVPQQSSQRKRKQNTRYHQRRNALTAEERALDSRSSDGSLSSEVIAPTKSPKKKKNKNKKKKAKVSPNANDLATHLSPSKTPQNTKGKQRASNSDNINPRSHSTPASKNNNAFAHYEEYALKRDAGKAQVAQASLDFKINKYQRQLAINNKMVELEEKKFMCSSKLEEKKWERELKMDEKRLEWEKDEKEKDQTFELSKLGTLADKENWGKKHELVTQCVTSGKSTEEIERLARLFN</sequence>
<reference evidence="2 3" key="1">
    <citation type="submission" date="2017-11" db="EMBL/GenBank/DDBJ databases">
        <title>De novo assembly and phasing of dikaryotic genomes from two isolates of Puccinia coronata f. sp. avenae, the causal agent of oat crown rust.</title>
        <authorList>
            <person name="Miller M.E."/>
            <person name="Zhang Y."/>
            <person name="Omidvar V."/>
            <person name="Sperschneider J."/>
            <person name="Schwessinger B."/>
            <person name="Raley C."/>
            <person name="Palmer J.M."/>
            <person name="Garnica D."/>
            <person name="Upadhyaya N."/>
            <person name="Rathjen J."/>
            <person name="Taylor J.M."/>
            <person name="Park R.F."/>
            <person name="Dodds P.N."/>
            <person name="Hirsch C.D."/>
            <person name="Kianian S.F."/>
            <person name="Figueroa M."/>
        </authorList>
    </citation>
    <scope>NUCLEOTIDE SEQUENCE [LARGE SCALE GENOMIC DNA]</scope>
    <source>
        <strain evidence="2">12SD80</strain>
    </source>
</reference>
<feature type="compositionally biased region" description="Basic residues" evidence="1">
    <location>
        <begin position="1"/>
        <end position="27"/>
    </location>
</feature>
<name>A0A2N5VBW4_9BASI</name>
<feature type="region of interest" description="Disordered" evidence="1">
    <location>
        <begin position="1"/>
        <end position="40"/>
    </location>
</feature>
<dbReference type="PANTHER" id="PTHR33246">
    <property type="entry name" value="CCHC-TYPE DOMAIN-CONTAINING PROTEIN"/>
    <property type="match status" value="1"/>
</dbReference>